<dbReference type="InterPro" id="IPR013517">
    <property type="entry name" value="FG-GAP"/>
</dbReference>
<dbReference type="SUPFAM" id="SSF69318">
    <property type="entry name" value="Integrin alpha N-terminal domain"/>
    <property type="match status" value="1"/>
</dbReference>
<sequence>MSSRLRSQLPGIVALTAMVSVFYAVQLPTTSAAESSRMAEDYAFTPMSVAMPAGYRHQSIRQVNKAYKDIDAWISSVGAGIAMNDVDGDGLPNDLCITDPRIDQVVVTPTPGRNDSRYRAFALDPAPRPMTDTMAPMGCVPGDYNEDGRTDLLVYYWGRTPIIFQARADASGAGAPGADAPALAATSFDPVELVSGVGKETYTGPQWHTNAATVGDFDGDGHDDVLIGNYFPDSPVLDPTKDGGVEMNHSLSHATNGGEDFIFRGTGKGFEEARDALPKSVRNGWTLAASAADLDGDLLPEVYMAHDFGTSKLLYNKSRPGRIEFAVVDGRRDALTPRSKQLGRSSFKGMGVDFSDLDGDGLYDMFVSNITTSFGIQESNFHFTNEVKDREALRDEFKRGVAPYADRSAPLGTAWSGWGWDVKSGDFDNDGDLEIVQATGFVKGKTNRWPQLQELATANDALTSNPFFWPNVNEGDDIGGDQRLRFFAKGGDGRYTNLGEQLGIGAPVPTRGIATGDADGDGRLDLAVARQWDQPVFYSNQSPSGHSSLALKLVHPDGAPVVDAQVEVVLPDGTRRISRVDGGGGHSGKRSHEVHIGLGEHGAQPLDVRLSWRDRAGDPQKGSLRLAGGRHTVQLGTEAKEK</sequence>
<protein>
    <submittedName>
        <fullName evidence="4">UnbV</fullName>
    </submittedName>
</protein>
<dbReference type="InterPro" id="IPR011519">
    <property type="entry name" value="UnbV_ASPIC"/>
</dbReference>
<dbReference type="InterPro" id="IPR027039">
    <property type="entry name" value="Crtac1"/>
</dbReference>
<dbReference type="PANTHER" id="PTHR16026:SF0">
    <property type="entry name" value="CARTILAGE ACIDIC PROTEIN 1"/>
    <property type="match status" value="1"/>
</dbReference>
<keyword evidence="1" id="KW-0732">Signal</keyword>
<accession>Q84HL0</accession>
<dbReference type="Pfam" id="PF01839">
    <property type="entry name" value="FG-GAP"/>
    <property type="match status" value="1"/>
</dbReference>
<name>Q84HL0_9ACTN</name>
<proteinExistence type="predicted"/>
<organism evidence="4">
    <name type="scientific">Streptomyces sp. 100/Eco52</name>
    <dbReference type="NCBI Taxonomy" id="212368"/>
    <lineage>
        <taxon>Bacteria</taxon>
        <taxon>Bacillati</taxon>
        <taxon>Actinomycetota</taxon>
        <taxon>Actinomycetes</taxon>
        <taxon>Kitasatosporales</taxon>
        <taxon>Streptomycetaceae</taxon>
        <taxon>Streptomyces</taxon>
    </lineage>
</organism>
<evidence type="ECO:0000256" key="2">
    <source>
        <dbReference type="SAM" id="MobiDB-lite"/>
    </source>
</evidence>
<evidence type="ECO:0000259" key="3">
    <source>
        <dbReference type="Pfam" id="PF07593"/>
    </source>
</evidence>
<reference evidence="4" key="1">
    <citation type="journal article" date="2003" name="Nat. Biotechnol.">
        <title>A genomics-guided approach for discovering and expressing cryptic metabolic pathways.</title>
        <authorList>
            <person name="Zazopoulos E."/>
            <person name="Huang K."/>
            <person name="Staffa A."/>
            <person name="Liu W."/>
            <person name="Bachmann B.O."/>
            <person name="Nonaka K."/>
            <person name="Ahlert J."/>
            <person name="Thorson J.S."/>
            <person name="Shen B."/>
            <person name="Farnet C.M."/>
        </authorList>
    </citation>
    <scope>NUCLEOTIDE SEQUENCE</scope>
    <source>
        <strain evidence="4">100/Eco52</strain>
    </source>
</reference>
<feature type="region of interest" description="Disordered" evidence="2">
    <location>
        <begin position="615"/>
        <end position="642"/>
    </location>
</feature>
<feature type="domain" description="ASPIC/UnbV" evidence="3">
    <location>
        <begin position="562"/>
        <end position="614"/>
    </location>
</feature>
<evidence type="ECO:0000256" key="1">
    <source>
        <dbReference type="ARBA" id="ARBA00022729"/>
    </source>
</evidence>
<evidence type="ECO:0000313" key="4">
    <source>
        <dbReference type="EMBL" id="AAO25877.1"/>
    </source>
</evidence>
<dbReference type="Gene3D" id="2.130.10.130">
    <property type="entry name" value="Integrin alpha, N-terminal"/>
    <property type="match status" value="2"/>
</dbReference>
<dbReference type="Pfam" id="PF07593">
    <property type="entry name" value="UnbV_ASPIC"/>
    <property type="match status" value="1"/>
</dbReference>
<dbReference type="PANTHER" id="PTHR16026">
    <property type="entry name" value="CARTILAGE ACIDIC PROTEIN 1"/>
    <property type="match status" value="1"/>
</dbReference>
<gene>
    <name evidence="4" type="primary">unbV</name>
</gene>
<dbReference type="EMBL" id="AF546152">
    <property type="protein sequence ID" value="AAO25877.1"/>
    <property type="molecule type" value="Genomic_DNA"/>
</dbReference>
<dbReference type="InterPro" id="IPR028994">
    <property type="entry name" value="Integrin_alpha_N"/>
</dbReference>
<dbReference type="AlphaFoldDB" id="Q84HL0"/>